<gene>
    <name evidence="1" type="ORF">DTER00134_LOCUS21769</name>
</gene>
<organism evidence="1">
    <name type="scientific">Dunaliella tertiolecta</name>
    <name type="common">Green alga</name>
    <dbReference type="NCBI Taxonomy" id="3047"/>
    <lineage>
        <taxon>Eukaryota</taxon>
        <taxon>Viridiplantae</taxon>
        <taxon>Chlorophyta</taxon>
        <taxon>core chlorophytes</taxon>
        <taxon>Chlorophyceae</taxon>
        <taxon>CS clade</taxon>
        <taxon>Chlamydomonadales</taxon>
        <taxon>Dunaliellaceae</taxon>
        <taxon>Dunaliella</taxon>
    </lineage>
</organism>
<protein>
    <submittedName>
        <fullName evidence="1">Uncharacterized protein</fullName>
    </submittedName>
</protein>
<evidence type="ECO:0000313" key="1">
    <source>
        <dbReference type="EMBL" id="CAE0506693.1"/>
    </source>
</evidence>
<reference evidence="1" key="1">
    <citation type="submission" date="2021-01" db="EMBL/GenBank/DDBJ databases">
        <authorList>
            <person name="Corre E."/>
            <person name="Pelletier E."/>
            <person name="Niang G."/>
            <person name="Scheremetjew M."/>
            <person name="Finn R."/>
            <person name="Kale V."/>
            <person name="Holt S."/>
            <person name="Cochrane G."/>
            <person name="Meng A."/>
            <person name="Brown T."/>
            <person name="Cohen L."/>
        </authorList>
    </citation>
    <scope>NUCLEOTIDE SEQUENCE</scope>
    <source>
        <strain evidence="1">CCMP1320</strain>
    </source>
</reference>
<dbReference type="AlphaFoldDB" id="A0A7S3RA55"/>
<proteinExistence type="predicted"/>
<dbReference type="EMBL" id="HBIP01035770">
    <property type="protein sequence ID" value="CAE0506693.1"/>
    <property type="molecule type" value="Transcribed_RNA"/>
</dbReference>
<name>A0A7S3RA55_DUNTE</name>
<accession>A0A7S3RA55</accession>
<sequence length="152" mass="16645">MGIWRVIGSTRLHNLAARSILVFNSTPSGNKLVGIHDRMGMKFASKFIGALMVKSQLFKLVKGVLSVAGPTNTQKDGVESHNFCINEFAEVCMLPLCRLQLLSRPRVFTVLDFNQVHVLLVYTQMVGLSDAVGCHGPLCMVVCHIVCQQCAA</sequence>